<dbReference type="RefSeq" id="WP_129253621.1">
    <property type="nucleotide sequence ID" value="NZ_SAXA01000003.1"/>
</dbReference>
<comment type="similarity">
    <text evidence="1">Belongs to the ROK (NagC/XylR) family.</text>
</comment>
<dbReference type="EMBL" id="SAXA01000003">
    <property type="protein sequence ID" value="RXQ96260.1"/>
    <property type="molecule type" value="Genomic_DNA"/>
</dbReference>
<dbReference type="PANTHER" id="PTHR18964:SF149">
    <property type="entry name" value="BIFUNCTIONAL UDP-N-ACETYLGLUCOSAMINE 2-EPIMERASE_N-ACETYLMANNOSAMINE KINASE"/>
    <property type="match status" value="1"/>
</dbReference>
<sequence length="373" mass="40700">MNIWSDERVVLTLDAGGTNFVFSAIKGGNEIIDPIQKPSNADQLELCLKTIVDGFQEVRNLLEEEPVAISFAFPGPADYKRGIIGDLTNLPAFRGGIALGPMLEKYFKIPVYINNDGDLFAYGEALGGILPEINQKLEAVNSPKRYNNLIGITLGTGFGGGLVQNNELFIGDNSIASEVWLTSSRLFPEQFAEEGISTRAIQRVYQKNAQNELNPDLMPIDIYAIAKDENHPNNKAAKIAFKQFGNCLGDSLANLLTITDGIAVIGGGLSGASDLYMPAVMDEINGQLQTAQGESIPRLVQKVYNIDNELEFNEFIKDRSKEIMIPGTNKCLKYDPEPRLAICSSKLGASRAIGIGAYAFAINEVNQIENFKN</sequence>
<evidence type="ECO:0000313" key="3">
    <source>
        <dbReference type="Proteomes" id="UP000289703"/>
    </source>
</evidence>
<dbReference type="Gene3D" id="3.30.420.40">
    <property type="match status" value="2"/>
</dbReference>
<organism evidence="2 3">
    <name type="scientific">Ancylomarina salipaludis</name>
    <dbReference type="NCBI Taxonomy" id="2501299"/>
    <lineage>
        <taxon>Bacteria</taxon>
        <taxon>Pseudomonadati</taxon>
        <taxon>Bacteroidota</taxon>
        <taxon>Bacteroidia</taxon>
        <taxon>Marinilabiliales</taxon>
        <taxon>Marinifilaceae</taxon>
        <taxon>Ancylomarina</taxon>
    </lineage>
</organism>
<dbReference type="Proteomes" id="UP000289703">
    <property type="component" value="Unassembled WGS sequence"/>
</dbReference>
<dbReference type="CDD" id="cd23763">
    <property type="entry name" value="ASKHA_ATPase_ROK"/>
    <property type="match status" value="1"/>
</dbReference>
<dbReference type="OrthoDB" id="9810372at2"/>
<dbReference type="InterPro" id="IPR000600">
    <property type="entry name" value="ROK"/>
</dbReference>
<dbReference type="Pfam" id="PF00480">
    <property type="entry name" value="ROK"/>
    <property type="match status" value="1"/>
</dbReference>
<gene>
    <name evidence="2" type="ORF">EO244_05355</name>
</gene>
<name>A0A4Q1JQ14_9BACT</name>
<dbReference type="InterPro" id="IPR043129">
    <property type="entry name" value="ATPase_NBD"/>
</dbReference>
<evidence type="ECO:0000256" key="1">
    <source>
        <dbReference type="ARBA" id="ARBA00006479"/>
    </source>
</evidence>
<comment type="caution">
    <text evidence="2">The sequence shown here is derived from an EMBL/GenBank/DDBJ whole genome shotgun (WGS) entry which is preliminary data.</text>
</comment>
<dbReference type="AlphaFoldDB" id="A0A4Q1JQ14"/>
<proteinExistence type="inferred from homology"/>
<protein>
    <submittedName>
        <fullName evidence="2">ROK family protein</fullName>
    </submittedName>
</protein>
<evidence type="ECO:0000313" key="2">
    <source>
        <dbReference type="EMBL" id="RXQ96260.1"/>
    </source>
</evidence>
<reference evidence="2 3" key="1">
    <citation type="submission" date="2019-01" db="EMBL/GenBank/DDBJ databases">
        <title>Ancylomarina salipaludis sp. nov., isolated from a salt marsh.</title>
        <authorList>
            <person name="Yoon J.-H."/>
        </authorList>
    </citation>
    <scope>NUCLEOTIDE SEQUENCE [LARGE SCALE GENOMIC DNA]</scope>
    <source>
        <strain evidence="2 3">SHSM-M15</strain>
    </source>
</reference>
<dbReference type="SUPFAM" id="SSF53067">
    <property type="entry name" value="Actin-like ATPase domain"/>
    <property type="match status" value="1"/>
</dbReference>
<accession>A0A4Q1JQ14</accession>
<keyword evidence="3" id="KW-1185">Reference proteome</keyword>
<dbReference type="PANTHER" id="PTHR18964">
    <property type="entry name" value="ROK (REPRESSOR, ORF, KINASE) FAMILY"/>
    <property type="match status" value="1"/>
</dbReference>